<dbReference type="InterPro" id="IPR035089">
    <property type="entry name" value="Phage_sheath_subtilisin"/>
</dbReference>
<name>A0A395VEJ0_9FIRM</name>
<sequence length="467" mass="50500">MAGTFILGETKVRPGTYFNIQKKGGNAAAGVMNGVTAVIFRADFGPLNEAIELSAEDGYEGTFGTALTTDAMKEAIAGGAKTIIACRVGNGGTQGSIKLQDSESTDAVSITAKYPGAKDFVVTVREKLSDSTLKECIFYAGTTEFEKVEFAAGTDEANALVDALASSKNFKAEVIKSGTVTLQNVSQSQFTKGTDPQVTNGDYSNAFKQVEAYEFNTICVDTEDTSAHLLLQSFINRIFDAASLTQAVVAEKHTVDLETREAHAASFNDEKMHYVLNAHVNEQGTEIDGYQTAARIAGMIGAVAANSSLTHTVVSGFSEIKEKLTNTEMIAAEKKGCLVLSYNKAKQVWIDNAINTLITPKDNQDDGWKKIRRVKTRFELIRRINTTSDNLVGKVDNDTNGRATVISQLQAVGDAMREEGKLVACTVSESSAYTADGDSAWFDIDVIDKDSMEHIYLSFIFRFSTNE</sequence>
<dbReference type="Gene3D" id="3.10.450.690">
    <property type="match status" value="1"/>
</dbReference>
<evidence type="ECO:0000259" key="2">
    <source>
        <dbReference type="Pfam" id="PF04984"/>
    </source>
</evidence>
<feature type="domain" description="Tail sheath protein subtilisin-like" evidence="2">
    <location>
        <begin position="197"/>
        <end position="356"/>
    </location>
</feature>
<gene>
    <name evidence="3" type="ORF">DWX93_00805</name>
</gene>
<dbReference type="RefSeq" id="WP_118096195.1">
    <property type="nucleotide sequence ID" value="NZ_QRVL01000001.1"/>
</dbReference>
<dbReference type="Gene3D" id="3.30.1370.220">
    <property type="match status" value="1"/>
</dbReference>
<evidence type="ECO:0000256" key="1">
    <source>
        <dbReference type="ARBA" id="ARBA00008005"/>
    </source>
</evidence>
<dbReference type="Gene3D" id="3.40.50.11790">
    <property type="match status" value="1"/>
</dbReference>
<dbReference type="EMBL" id="QRVL01000001">
    <property type="protein sequence ID" value="RGS41912.1"/>
    <property type="molecule type" value="Genomic_DNA"/>
</dbReference>
<reference evidence="3 4" key="1">
    <citation type="submission" date="2018-08" db="EMBL/GenBank/DDBJ databases">
        <title>A genome reference for cultivated species of the human gut microbiota.</title>
        <authorList>
            <person name="Zou Y."/>
            <person name="Xue W."/>
            <person name="Luo G."/>
        </authorList>
    </citation>
    <scope>NUCLEOTIDE SEQUENCE [LARGE SCALE GENOMIC DNA]</scope>
    <source>
        <strain evidence="3 4">AF22-12AC</strain>
    </source>
</reference>
<evidence type="ECO:0000313" key="4">
    <source>
        <dbReference type="Proteomes" id="UP000266172"/>
    </source>
</evidence>
<comment type="caution">
    <text evidence="3">The sequence shown here is derived from an EMBL/GenBank/DDBJ whole genome shotgun (WGS) entry which is preliminary data.</text>
</comment>
<evidence type="ECO:0000313" key="3">
    <source>
        <dbReference type="EMBL" id="RGS41912.1"/>
    </source>
</evidence>
<protein>
    <submittedName>
        <fullName evidence="3">Phage tail sheath protein</fullName>
    </submittedName>
</protein>
<organism evidence="3 4">
    <name type="scientific">Roseburia hominis</name>
    <dbReference type="NCBI Taxonomy" id="301301"/>
    <lineage>
        <taxon>Bacteria</taxon>
        <taxon>Bacillati</taxon>
        <taxon>Bacillota</taxon>
        <taxon>Clostridia</taxon>
        <taxon>Lachnospirales</taxon>
        <taxon>Lachnospiraceae</taxon>
        <taxon>Roseburia</taxon>
    </lineage>
</organism>
<comment type="similarity">
    <text evidence="1">Belongs to the myoviridae tail sheath protein family.</text>
</comment>
<dbReference type="AlphaFoldDB" id="A0A395VEJ0"/>
<accession>A0A395VEJ0</accession>
<proteinExistence type="inferred from homology"/>
<dbReference type="Pfam" id="PF04984">
    <property type="entry name" value="Phage_sheath_1"/>
    <property type="match status" value="1"/>
</dbReference>
<dbReference type="Proteomes" id="UP000266172">
    <property type="component" value="Unassembled WGS sequence"/>
</dbReference>